<keyword evidence="1" id="KW-0521">NADP</keyword>
<dbReference type="SUPFAM" id="SSF51735">
    <property type="entry name" value="NAD(P)-binding Rossmann-fold domains"/>
    <property type="match status" value="1"/>
</dbReference>
<accession>A0AAJ0FUK9</accession>
<dbReference type="InterPro" id="IPR013154">
    <property type="entry name" value="ADH-like_N"/>
</dbReference>
<dbReference type="InterPro" id="IPR011032">
    <property type="entry name" value="GroES-like_sf"/>
</dbReference>
<evidence type="ECO:0000256" key="1">
    <source>
        <dbReference type="ARBA" id="ARBA00022857"/>
    </source>
</evidence>
<evidence type="ECO:0000313" key="4">
    <source>
        <dbReference type="EMBL" id="KAK2592289.1"/>
    </source>
</evidence>
<evidence type="ECO:0000313" key="5">
    <source>
        <dbReference type="Proteomes" id="UP001251528"/>
    </source>
</evidence>
<protein>
    <recommendedName>
        <fullName evidence="3">Enoyl reductase (ER) domain-containing protein</fullName>
    </recommendedName>
</protein>
<dbReference type="Gene3D" id="3.90.180.10">
    <property type="entry name" value="Medium-chain alcohol dehydrogenases, catalytic domain"/>
    <property type="match status" value="2"/>
</dbReference>
<dbReference type="InterPro" id="IPR020843">
    <property type="entry name" value="ER"/>
</dbReference>
<dbReference type="EMBL" id="JASWJB010000275">
    <property type="protein sequence ID" value="KAK2592289.1"/>
    <property type="molecule type" value="Genomic_DNA"/>
</dbReference>
<dbReference type="Proteomes" id="UP001251528">
    <property type="component" value="Unassembled WGS sequence"/>
</dbReference>
<sequence length="173" mass="19172">MRFFHLVKDEIEVKVCASGLNLRDVLLGMKMIPGRQEPVFGYEMADIVRRVGPNVTKLAIGDRVVGGGSERSIATLLTIREVLFEKLPSYIGFVEAAIQVAHMLGAEIYKTVGRDSKVNYLMKTFSLARNRIFNSPNDSFVQGLRWETQGRGAHVALHSLAGEASSRHVEVCP</sequence>
<reference evidence="4" key="1">
    <citation type="submission" date="2023-06" db="EMBL/GenBank/DDBJ databases">
        <title>Conoideocrella luteorostrata (Hypocreales: Clavicipitaceae), a potential biocontrol fungus for elongate hemlock scale in United States Christmas tree production areas.</title>
        <authorList>
            <person name="Barrett H."/>
            <person name="Lovett B."/>
            <person name="Macias A.M."/>
            <person name="Stajich J.E."/>
            <person name="Kasson M.T."/>
        </authorList>
    </citation>
    <scope>NUCLEOTIDE SEQUENCE</scope>
    <source>
        <strain evidence="4">ARSEF 14590</strain>
    </source>
</reference>
<dbReference type="SUPFAM" id="SSF50129">
    <property type="entry name" value="GroES-like"/>
    <property type="match status" value="1"/>
</dbReference>
<dbReference type="AlphaFoldDB" id="A0AAJ0FUK9"/>
<organism evidence="4 5">
    <name type="scientific">Conoideocrella luteorostrata</name>
    <dbReference type="NCBI Taxonomy" id="1105319"/>
    <lineage>
        <taxon>Eukaryota</taxon>
        <taxon>Fungi</taxon>
        <taxon>Dikarya</taxon>
        <taxon>Ascomycota</taxon>
        <taxon>Pezizomycotina</taxon>
        <taxon>Sordariomycetes</taxon>
        <taxon>Hypocreomycetidae</taxon>
        <taxon>Hypocreales</taxon>
        <taxon>Clavicipitaceae</taxon>
        <taxon>Conoideocrella</taxon>
    </lineage>
</organism>
<dbReference type="PANTHER" id="PTHR48106">
    <property type="entry name" value="QUINONE OXIDOREDUCTASE PIG3-RELATED"/>
    <property type="match status" value="1"/>
</dbReference>
<keyword evidence="2" id="KW-0560">Oxidoreductase</keyword>
<feature type="domain" description="Enoyl reductase (ER)" evidence="3">
    <location>
        <begin position="2"/>
        <end position="173"/>
    </location>
</feature>
<keyword evidence="5" id="KW-1185">Reference proteome</keyword>
<dbReference type="CDD" id="cd05195">
    <property type="entry name" value="enoyl_red"/>
    <property type="match status" value="1"/>
</dbReference>
<dbReference type="InterPro" id="IPR036291">
    <property type="entry name" value="NAD(P)-bd_dom_sf"/>
</dbReference>
<dbReference type="Pfam" id="PF08240">
    <property type="entry name" value="ADH_N"/>
    <property type="match status" value="1"/>
</dbReference>
<dbReference type="SMART" id="SM00829">
    <property type="entry name" value="PKS_ER"/>
    <property type="match status" value="1"/>
</dbReference>
<evidence type="ECO:0000256" key="2">
    <source>
        <dbReference type="ARBA" id="ARBA00023002"/>
    </source>
</evidence>
<dbReference type="GO" id="GO:0016651">
    <property type="term" value="F:oxidoreductase activity, acting on NAD(P)H"/>
    <property type="evidence" value="ECO:0007669"/>
    <property type="project" value="TreeGrafter"/>
</dbReference>
<gene>
    <name evidence="4" type="ORF">QQS21_010009</name>
</gene>
<dbReference type="GO" id="GO:0070402">
    <property type="term" value="F:NADPH binding"/>
    <property type="evidence" value="ECO:0007669"/>
    <property type="project" value="TreeGrafter"/>
</dbReference>
<comment type="caution">
    <text evidence="4">The sequence shown here is derived from an EMBL/GenBank/DDBJ whole genome shotgun (WGS) entry which is preliminary data.</text>
</comment>
<evidence type="ECO:0000259" key="3">
    <source>
        <dbReference type="SMART" id="SM00829"/>
    </source>
</evidence>
<name>A0AAJ0FUK9_9HYPO</name>
<proteinExistence type="predicted"/>